<dbReference type="AlphaFoldDB" id="A0A9W6TML2"/>
<evidence type="ECO:0000313" key="3">
    <source>
        <dbReference type="Proteomes" id="UP001165083"/>
    </source>
</evidence>
<dbReference type="PANTHER" id="PTHR31827:SF1">
    <property type="entry name" value="EMB|CAB89363.1"/>
    <property type="match status" value="1"/>
</dbReference>
<evidence type="ECO:0000313" key="2">
    <source>
        <dbReference type="EMBL" id="GMF16465.1"/>
    </source>
</evidence>
<dbReference type="EMBL" id="BSXW01000252">
    <property type="protein sequence ID" value="GMF16465.1"/>
    <property type="molecule type" value="Genomic_DNA"/>
</dbReference>
<dbReference type="PANTHER" id="PTHR31827">
    <property type="entry name" value="EMB|CAB89363.1"/>
    <property type="match status" value="1"/>
</dbReference>
<dbReference type="OrthoDB" id="129023at2759"/>
<dbReference type="Proteomes" id="UP001165083">
    <property type="component" value="Unassembled WGS sequence"/>
</dbReference>
<name>A0A9W6TML2_9STRA</name>
<keyword evidence="3" id="KW-1185">Reference proteome</keyword>
<feature type="region of interest" description="Disordered" evidence="1">
    <location>
        <begin position="16"/>
        <end position="54"/>
    </location>
</feature>
<accession>A0A9W6TML2</accession>
<protein>
    <submittedName>
        <fullName evidence="2">Unnamed protein product</fullName>
    </submittedName>
</protein>
<organism evidence="2 3">
    <name type="scientific">Phytophthora lilii</name>
    <dbReference type="NCBI Taxonomy" id="2077276"/>
    <lineage>
        <taxon>Eukaryota</taxon>
        <taxon>Sar</taxon>
        <taxon>Stramenopiles</taxon>
        <taxon>Oomycota</taxon>
        <taxon>Peronosporomycetes</taxon>
        <taxon>Peronosporales</taxon>
        <taxon>Peronosporaceae</taxon>
        <taxon>Phytophthora</taxon>
    </lineage>
</organism>
<proteinExistence type="predicted"/>
<sequence>METTSKSSVAFIMNSSSENVHVNDQEATTKEMPVPASSRSRRTRSPANDEKRKTRECKANGCENYIINKGLCFRHGGGKKCSAGGCRSSAKNAGLCWRHGMMVLLVCLTALKWKAHVRLMVKVAGLSVKWRVASGEASREASAGPMEEAPSARTTTAPKLQCQTACAGHTEAGNAVCSKAARRLRTSATTTTALSTPACEHKTARLVEVMATSES</sequence>
<evidence type="ECO:0000256" key="1">
    <source>
        <dbReference type="SAM" id="MobiDB-lite"/>
    </source>
</evidence>
<comment type="caution">
    <text evidence="2">The sequence shown here is derived from an EMBL/GenBank/DDBJ whole genome shotgun (WGS) entry which is preliminary data.</text>
</comment>
<reference evidence="2" key="1">
    <citation type="submission" date="2023-04" db="EMBL/GenBank/DDBJ databases">
        <title>Phytophthora lilii NBRC 32176.</title>
        <authorList>
            <person name="Ichikawa N."/>
            <person name="Sato H."/>
            <person name="Tonouchi N."/>
        </authorList>
    </citation>
    <scope>NUCLEOTIDE SEQUENCE</scope>
    <source>
        <strain evidence="2">NBRC 32176</strain>
    </source>
</reference>
<gene>
    <name evidence="2" type="ORF">Plil01_000586400</name>
</gene>